<dbReference type="SMART" id="SM00738">
    <property type="entry name" value="NGN"/>
    <property type="match status" value="1"/>
</dbReference>
<evidence type="ECO:0000256" key="5">
    <source>
        <dbReference type="HAMAP-Rule" id="MF_00948"/>
    </source>
</evidence>
<evidence type="ECO:0000256" key="7">
    <source>
        <dbReference type="RuleBase" id="RU000538"/>
    </source>
</evidence>
<accession>A0A1E3X3E7</accession>
<dbReference type="NCBIfam" id="TIGR00922">
    <property type="entry name" value="nusG"/>
    <property type="match status" value="1"/>
</dbReference>
<dbReference type="Gene3D" id="3.30.70.940">
    <property type="entry name" value="NusG, N-terminal domain"/>
    <property type="match status" value="1"/>
</dbReference>
<dbReference type="PATRIC" id="fig|1872076.5.peg.5702"/>
<dbReference type="GO" id="GO:0006353">
    <property type="term" value="P:DNA-templated transcription termination"/>
    <property type="evidence" value="ECO:0007669"/>
    <property type="project" value="UniProtKB-UniRule"/>
</dbReference>
<comment type="similarity">
    <text evidence="5 7">Belongs to the NusG family.</text>
</comment>
<evidence type="ECO:0000259" key="8">
    <source>
        <dbReference type="SMART" id="SM00738"/>
    </source>
</evidence>
<keyword evidence="1 5" id="KW-0806">Transcription termination</keyword>
<dbReference type="SUPFAM" id="SSF82679">
    <property type="entry name" value="N-utilization substance G protein NusG, N-terminal domain"/>
    <property type="match status" value="1"/>
</dbReference>
<dbReference type="EMBL" id="MAYW01000275">
    <property type="protein sequence ID" value="ODS30141.1"/>
    <property type="molecule type" value="Genomic_DNA"/>
</dbReference>
<feature type="domain" description="KOW" evidence="9">
    <location>
        <begin position="128"/>
        <end position="155"/>
    </location>
</feature>
<dbReference type="InterPro" id="IPR006645">
    <property type="entry name" value="NGN-like_dom"/>
</dbReference>
<reference evidence="10 11" key="1">
    <citation type="submission" date="2016-07" db="EMBL/GenBank/DDBJ databases">
        <title>Draft genome of Scalindua rubra, obtained from a brine-seawater interface in the Red Sea, sheds light on salt adaptation in anammox bacteria.</title>
        <authorList>
            <person name="Speth D.R."/>
            <person name="Lagkouvardos I."/>
            <person name="Wang Y."/>
            <person name="Qian P.-Y."/>
            <person name="Dutilh B.E."/>
            <person name="Jetten M.S."/>
        </authorList>
    </citation>
    <scope>NUCLEOTIDE SEQUENCE [LARGE SCALE GENOMIC DNA]</scope>
    <source>
        <strain evidence="10">BSI-1</strain>
    </source>
</reference>
<dbReference type="GO" id="GO:0006354">
    <property type="term" value="P:DNA-templated transcription elongation"/>
    <property type="evidence" value="ECO:0007669"/>
    <property type="project" value="UniProtKB-UniRule"/>
</dbReference>
<dbReference type="SMART" id="SM00739">
    <property type="entry name" value="KOW"/>
    <property type="match status" value="1"/>
</dbReference>
<comment type="function">
    <text evidence="5 7">Participates in transcription elongation, termination and antitermination.</text>
</comment>
<keyword evidence="3 5" id="KW-0805">Transcription regulation</keyword>
<evidence type="ECO:0000256" key="4">
    <source>
        <dbReference type="ARBA" id="ARBA00023163"/>
    </source>
</evidence>
<dbReference type="InterPro" id="IPR001062">
    <property type="entry name" value="Transcrpt_antiterm_NusG"/>
</dbReference>
<dbReference type="GO" id="GO:0005829">
    <property type="term" value="C:cytosol"/>
    <property type="evidence" value="ECO:0007669"/>
    <property type="project" value="TreeGrafter"/>
</dbReference>
<dbReference type="InterPro" id="IPR005824">
    <property type="entry name" value="KOW"/>
</dbReference>
<dbReference type="Proteomes" id="UP000094056">
    <property type="component" value="Unassembled WGS sequence"/>
</dbReference>
<evidence type="ECO:0000259" key="9">
    <source>
        <dbReference type="SMART" id="SM00739"/>
    </source>
</evidence>
<feature type="domain" description="NusG-like N-terminal" evidence="8">
    <location>
        <begin position="2"/>
        <end position="116"/>
    </location>
</feature>
<evidence type="ECO:0000256" key="3">
    <source>
        <dbReference type="ARBA" id="ARBA00023015"/>
    </source>
</evidence>
<dbReference type="InterPro" id="IPR043425">
    <property type="entry name" value="NusG-like"/>
</dbReference>
<dbReference type="PROSITE" id="PS01014">
    <property type="entry name" value="NUSG"/>
    <property type="match status" value="1"/>
</dbReference>
<evidence type="ECO:0000256" key="2">
    <source>
        <dbReference type="ARBA" id="ARBA00022814"/>
    </source>
</evidence>
<sequence length="182" mass="20912">MGKKWFVLRVQSNKEDKVKNDLERRIKIQGIEALIPKILVLSEKVSEIKGGKKRVSERKIYPGYIMAEIEVDEKGEISDKVWYMIRETPGAGDFIGGDRKPIAMKNSEVEKVLKEVERGEEKPKAKIEFRKGDRVRVKEGPFENFDGEVEEVFPASGCIKLMLTIFGRPTPVELEYWQVEAI</sequence>
<dbReference type="InterPro" id="IPR047050">
    <property type="entry name" value="NGN"/>
</dbReference>
<dbReference type="InterPro" id="IPR036735">
    <property type="entry name" value="NGN_dom_sf"/>
</dbReference>
<comment type="caution">
    <text evidence="10">The sequence shown here is derived from an EMBL/GenBank/DDBJ whole genome shotgun (WGS) entry which is preliminary data.</text>
</comment>
<dbReference type="GO" id="GO:0032784">
    <property type="term" value="P:regulation of DNA-templated transcription elongation"/>
    <property type="evidence" value="ECO:0007669"/>
    <property type="project" value="InterPro"/>
</dbReference>
<dbReference type="Pfam" id="PF02357">
    <property type="entry name" value="NusG"/>
    <property type="match status" value="1"/>
</dbReference>
<evidence type="ECO:0000256" key="1">
    <source>
        <dbReference type="ARBA" id="ARBA00022472"/>
    </source>
</evidence>
<evidence type="ECO:0000256" key="6">
    <source>
        <dbReference type="NCBIfam" id="TIGR00922"/>
    </source>
</evidence>
<name>A0A1E3X3E7_9BACT</name>
<dbReference type="HAMAP" id="MF_00948">
    <property type="entry name" value="NusG"/>
    <property type="match status" value="1"/>
</dbReference>
<dbReference type="InterPro" id="IPR014722">
    <property type="entry name" value="Rib_uL2_dom2"/>
</dbReference>
<dbReference type="PRINTS" id="PR00338">
    <property type="entry name" value="NUSGTNSCPFCT"/>
</dbReference>
<dbReference type="InterPro" id="IPR015869">
    <property type="entry name" value="Transcrpt_antiterm_NusG_bac_CS"/>
</dbReference>
<dbReference type="InterPro" id="IPR008991">
    <property type="entry name" value="Translation_prot_SH3-like_sf"/>
</dbReference>
<dbReference type="Gene3D" id="2.30.30.30">
    <property type="match status" value="1"/>
</dbReference>
<dbReference type="AlphaFoldDB" id="A0A1E3X3E7"/>
<protein>
    <recommendedName>
        <fullName evidence="5 6">Transcription termination/antitermination protein NusG</fullName>
    </recommendedName>
</protein>
<proteinExistence type="inferred from homology"/>
<dbReference type="CDD" id="cd06091">
    <property type="entry name" value="KOW_NusG"/>
    <property type="match status" value="1"/>
</dbReference>
<dbReference type="GO" id="GO:0031564">
    <property type="term" value="P:transcription antitermination"/>
    <property type="evidence" value="ECO:0007669"/>
    <property type="project" value="UniProtKB-UniRule"/>
</dbReference>
<organism evidence="10 11">
    <name type="scientific">Candidatus Scalindua rubra</name>
    <dbReference type="NCBI Taxonomy" id="1872076"/>
    <lineage>
        <taxon>Bacteria</taxon>
        <taxon>Pseudomonadati</taxon>
        <taxon>Planctomycetota</taxon>
        <taxon>Candidatus Brocadiia</taxon>
        <taxon>Candidatus Brocadiales</taxon>
        <taxon>Candidatus Scalinduaceae</taxon>
        <taxon>Candidatus Scalindua</taxon>
    </lineage>
</organism>
<dbReference type="PANTHER" id="PTHR30265:SF2">
    <property type="entry name" value="TRANSCRIPTION TERMINATION_ANTITERMINATION PROTEIN NUSG"/>
    <property type="match status" value="1"/>
</dbReference>
<keyword evidence="4 5" id="KW-0804">Transcription</keyword>
<dbReference type="PANTHER" id="PTHR30265">
    <property type="entry name" value="RHO-INTERACTING TRANSCRIPTION TERMINATION FACTOR NUSG"/>
    <property type="match status" value="1"/>
</dbReference>
<dbReference type="Pfam" id="PF00467">
    <property type="entry name" value="KOW"/>
    <property type="match status" value="1"/>
</dbReference>
<gene>
    <name evidence="5" type="primary">nusG</name>
    <name evidence="10" type="ORF">SCARUB_04749</name>
</gene>
<evidence type="ECO:0000313" key="11">
    <source>
        <dbReference type="Proteomes" id="UP000094056"/>
    </source>
</evidence>
<keyword evidence="2 5" id="KW-0889">Transcription antitermination</keyword>
<dbReference type="CDD" id="cd09891">
    <property type="entry name" value="NGN_Bact_1"/>
    <property type="match status" value="1"/>
</dbReference>
<dbReference type="SUPFAM" id="SSF50104">
    <property type="entry name" value="Translation proteins SH3-like domain"/>
    <property type="match status" value="1"/>
</dbReference>
<evidence type="ECO:0000313" key="10">
    <source>
        <dbReference type="EMBL" id="ODS30141.1"/>
    </source>
</evidence>